<evidence type="ECO:0000313" key="1">
    <source>
        <dbReference type="EMBL" id="RKS55882.1"/>
    </source>
</evidence>
<comment type="caution">
    <text evidence="1">The sequence shown here is derived from an EMBL/GenBank/DDBJ whole genome shotgun (WGS) entry which is preliminary data.</text>
</comment>
<dbReference type="Proteomes" id="UP000276282">
    <property type="component" value="Unassembled WGS sequence"/>
</dbReference>
<reference evidence="1 2" key="1">
    <citation type="submission" date="2018-10" db="EMBL/GenBank/DDBJ databases">
        <title>Genomic Encyclopedia of Archaeal and Bacterial Type Strains, Phase II (KMG-II): from individual species to whole genera.</title>
        <authorList>
            <person name="Goeker M."/>
        </authorList>
    </citation>
    <scope>NUCLEOTIDE SEQUENCE [LARGE SCALE GENOMIC DNA]</scope>
    <source>
        <strain evidence="1 2">DSM 19839</strain>
    </source>
</reference>
<gene>
    <name evidence="1" type="ORF">BC962_0856</name>
</gene>
<dbReference type="RefSeq" id="WP_121344632.1">
    <property type="nucleotide sequence ID" value="NZ_RBLG01000001.1"/>
</dbReference>
<accession>A0A495PZD6</accession>
<evidence type="ECO:0000313" key="2">
    <source>
        <dbReference type="Proteomes" id="UP000276282"/>
    </source>
</evidence>
<sequence>MVRIVDYKSYQNNEGEDFFVLVVQGEISIVKSKESGRTYLTKQTAKVSCTFDEETCKDLVGTEIPGKIARVEVDPFEYTNEETGEVIVSTHQNQLISEEEVILMNNLQREETVI</sequence>
<dbReference type="EMBL" id="RBLG01000001">
    <property type="protein sequence ID" value="RKS55882.1"/>
    <property type="molecule type" value="Genomic_DNA"/>
</dbReference>
<dbReference type="AlphaFoldDB" id="A0A495PZD6"/>
<organism evidence="1 2">
    <name type="scientific">Gillisia mitskevichiae</name>
    <dbReference type="NCBI Taxonomy" id="270921"/>
    <lineage>
        <taxon>Bacteria</taxon>
        <taxon>Pseudomonadati</taxon>
        <taxon>Bacteroidota</taxon>
        <taxon>Flavobacteriia</taxon>
        <taxon>Flavobacteriales</taxon>
        <taxon>Flavobacteriaceae</taxon>
        <taxon>Gillisia</taxon>
    </lineage>
</organism>
<dbReference type="OrthoDB" id="676860at2"/>
<name>A0A495PZD6_9FLAO</name>
<proteinExistence type="predicted"/>
<keyword evidence="2" id="KW-1185">Reference proteome</keyword>
<protein>
    <submittedName>
        <fullName evidence="1">Uncharacterized protein</fullName>
    </submittedName>
</protein>